<dbReference type="SUPFAM" id="SSF47616">
    <property type="entry name" value="GST C-terminal domain-like"/>
    <property type="match status" value="1"/>
</dbReference>
<dbReference type="PROSITE" id="PS50405">
    <property type="entry name" value="GST_CTER"/>
    <property type="match status" value="1"/>
</dbReference>
<evidence type="ECO:0000313" key="8">
    <source>
        <dbReference type="Proteomes" id="UP000030746"/>
    </source>
</evidence>
<dbReference type="InterPro" id="IPR010987">
    <property type="entry name" value="Glutathione-S-Trfase_C-like"/>
</dbReference>
<dbReference type="STRING" id="225164.V4ADC8"/>
<evidence type="ECO:0000256" key="4">
    <source>
        <dbReference type="ARBA" id="ARBA00022989"/>
    </source>
</evidence>
<evidence type="ECO:0000256" key="2">
    <source>
        <dbReference type="ARBA" id="ARBA00007655"/>
    </source>
</evidence>
<evidence type="ECO:0000256" key="3">
    <source>
        <dbReference type="ARBA" id="ARBA00022692"/>
    </source>
</evidence>
<dbReference type="GeneID" id="20244829"/>
<dbReference type="OMA" id="IHHYKEQ"/>
<dbReference type="HOGENOM" id="CLU_061051_0_0_1"/>
<name>V4ADC8_LOTGI</name>
<dbReference type="PANTHER" id="PTHR43920:SF5">
    <property type="entry name" value="CHLORIDE INTRACELLULAR CHANNEL CLIC"/>
    <property type="match status" value="1"/>
</dbReference>
<evidence type="ECO:0000259" key="6">
    <source>
        <dbReference type="PROSITE" id="PS50405"/>
    </source>
</evidence>
<protein>
    <recommendedName>
        <fullName evidence="6">GST C-terminal domain-containing protein</fullName>
    </recommendedName>
</protein>
<keyword evidence="8" id="KW-1185">Reference proteome</keyword>
<comment type="subcellular location">
    <subcellularLocation>
        <location evidence="1">Membrane</location>
        <topology evidence="1">Single-pass membrane protein</topology>
    </subcellularLocation>
</comment>
<evidence type="ECO:0000256" key="1">
    <source>
        <dbReference type="ARBA" id="ARBA00004167"/>
    </source>
</evidence>
<dbReference type="Gene3D" id="3.40.30.10">
    <property type="entry name" value="Glutaredoxin"/>
    <property type="match status" value="1"/>
</dbReference>
<keyword evidence="5" id="KW-0472">Membrane</keyword>
<dbReference type="InterPro" id="IPR036282">
    <property type="entry name" value="Glutathione-S-Trfase_C_sf"/>
</dbReference>
<dbReference type="Proteomes" id="UP000030746">
    <property type="component" value="Unassembled WGS sequence"/>
</dbReference>
<dbReference type="OrthoDB" id="1935530at2759"/>
<keyword evidence="3" id="KW-0812">Transmembrane</keyword>
<evidence type="ECO:0000256" key="5">
    <source>
        <dbReference type="ARBA" id="ARBA00023136"/>
    </source>
</evidence>
<dbReference type="RefSeq" id="XP_009054581.1">
    <property type="nucleotide sequence ID" value="XM_009056333.1"/>
</dbReference>
<proteinExistence type="inferred from homology"/>
<organism evidence="7 8">
    <name type="scientific">Lottia gigantea</name>
    <name type="common">Giant owl limpet</name>
    <dbReference type="NCBI Taxonomy" id="225164"/>
    <lineage>
        <taxon>Eukaryota</taxon>
        <taxon>Metazoa</taxon>
        <taxon>Spiralia</taxon>
        <taxon>Lophotrochozoa</taxon>
        <taxon>Mollusca</taxon>
        <taxon>Gastropoda</taxon>
        <taxon>Patellogastropoda</taxon>
        <taxon>Lottioidea</taxon>
        <taxon>Lottiidae</taxon>
        <taxon>Lottia</taxon>
    </lineage>
</organism>
<accession>V4ADC8</accession>
<reference evidence="7 8" key="1">
    <citation type="journal article" date="2013" name="Nature">
        <title>Insights into bilaterian evolution from three spiralian genomes.</title>
        <authorList>
            <person name="Simakov O."/>
            <person name="Marletaz F."/>
            <person name="Cho S.J."/>
            <person name="Edsinger-Gonzales E."/>
            <person name="Havlak P."/>
            <person name="Hellsten U."/>
            <person name="Kuo D.H."/>
            <person name="Larsson T."/>
            <person name="Lv J."/>
            <person name="Arendt D."/>
            <person name="Savage R."/>
            <person name="Osoegawa K."/>
            <person name="de Jong P."/>
            <person name="Grimwood J."/>
            <person name="Chapman J.A."/>
            <person name="Shapiro H."/>
            <person name="Aerts A."/>
            <person name="Otillar R.P."/>
            <person name="Terry A.Y."/>
            <person name="Boore J.L."/>
            <person name="Grigoriev I.V."/>
            <person name="Lindberg D.R."/>
            <person name="Seaver E.C."/>
            <person name="Weisblat D.A."/>
            <person name="Putnam N.H."/>
            <person name="Rokhsar D.S."/>
        </authorList>
    </citation>
    <scope>NUCLEOTIDE SEQUENCE [LARGE SCALE GENOMIC DNA]</scope>
</reference>
<gene>
    <name evidence="7" type="ORF">LOTGIDRAFT_189089</name>
</gene>
<sequence>MSDEAPVVYENDTANGASDGPKQEFELYIKASAIDKETRGSCPICHQWFMISYLMAENQEGVNFKVFTVQADCPPKNFLEEGWSKKFPVVKARSCFTKLGKDISGMMYDTFEELETFFESINRDCPELKRHNAPNVGAMKCIEDLYNAFNKFLSGKSESLLITELKKLEEFLESHESKFLVDDVLSFSDCHLLPRLQHIRVAGKAYKDFDIPKEFPLVWKYLADAYEVPAFKSTLPSDQDIIYGYEKKVTGAPVRGKGPKPTLEKFTYTTTVPQEYLDNGTNHNSHDDME</sequence>
<dbReference type="EMBL" id="KB201750">
    <property type="protein sequence ID" value="ESO94842.1"/>
    <property type="molecule type" value="Genomic_DNA"/>
</dbReference>
<dbReference type="Pfam" id="PF22441">
    <property type="entry name" value="CLIC-like_N"/>
    <property type="match status" value="1"/>
</dbReference>
<dbReference type="PANTHER" id="PTHR43920">
    <property type="entry name" value="CHLORIDE INTRACELLULAR CHANNEL, ISOFORM A"/>
    <property type="match status" value="1"/>
</dbReference>
<dbReference type="Gene3D" id="1.20.1050.10">
    <property type="match status" value="1"/>
</dbReference>
<feature type="domain" description="GST C-terminal" evidence="6">
    <location>
        <begin position="104"/>
        <end position="252"/>
    </location>
</feature>
<dbReference type="GO" id="GO:0005254">
    <property type="term" value="F:chloride channel activity"/>
    <property type="evidence" value="ECO:0007669"/>
    <property type="project" value="TreeGrafter"/>
</dbReference>
<dbReference type="GO" id="GO:0005737">
    <property type="term" value="C:cytoplasm"/>
    <property type="evidence" value="ECO:0007669"/>
    <property type="project" value="TreeGrafter"/>
</dbReference>
<evidence type="ECO:0000313" key="7">
    <source>
        <dbReference type="EMBL" id="ESO94842.1"/>
    </source>
</evidence>
<keyword evidence="4" id="KW-1133">Transmembrane helix</keyword>
<dbReference type="KEGG" id="lgi:LOTGIDRAFT_189089"/>
<dbReference type="AlphaFoldDB" id="V4ADC8"/>
<comment type="similarity">
    <text evidence="2">Belongs to the chloride channel CLIC family.</text>
</comment>
<dbReference type="GO" id="GO:0016324">
    <property type="term" value="C:apical plasma membrane"/>
    <property type="evidence" value="ECO:0007669"/>
    <property type="project" value="TreeGrafter"/>
</dbReference>
<dbReference type="InterPro" id="IPR053823">
    <property type="entry name" value="CLIC_N"/>
</dbReference>
<dbReference type="CTD" id="20244829"/>